<dbReference type="AlphaFoldDB" id="A0A9N8H9J5"/>
<keyword evidence="2" id="KW-1133">Transmembrane helix</keyword>
<evidence type="ECO:0000256" key="1">
    <source>
        <dbReference type="SAM" id="MobiDB-lite"/>
    </source>
</evidence>
<protein>
    <submittedName>
        <fullName evidence="3">Uncharacterized protein</fullName>
    </submittedName>
</protein>
<reference evidence="3" key="1">
    <citation type="submission" date="2020-06" db="EMBL/GenBank/DDBJ databases">
        <authorList>
            <consortium name="Plant Systems Biology data submission"/>
        </authorList>
    </citation>
    <scope>NUCLEOTIDE SEQUENCE</scope>
    <source>
        <strain evidence="3">D6</strain>
    </source>
</reference>
<dbReference type="EMBL" id="CAICTM010000207">
    <property type="protein sequence ID" value="CAB9504777.1"/>
    <property type="molecule type" value="Genomic_DNA"/>
</dbReference>
<feature type="region of interest" description="Disordered" evidence="1">
    <location>
        <begin position="90"/>
        <end position="117"/>
    </location>
</feature>
<evidence type="ECO:0000313" key="4">
    <source>
        <dbReference type="Proteomes" id="UP001153069"/>
    </source>
</evidence>
<proteinExistence type="predicted"/>
<name>A0A9N8H9J5_9STRA</name>
<sequence length="117" mass="12508">MNNLRNAFPGVCGVALVATVFSGGSSGGGVLKASVAMFNQEFFLMVYVVAVVAAIAAIAVLYRRYDELKQLNDELEPRLAIALQQNGRGTVDDLETDAPQADASDLTSNDELRDNNQ</sequence>
<keyword evidence="2" id="KW-0472">Membrane</keyword>
<keyword evidence="4" id="KW-1185">Reference proteome</keyword>
<evidence type="ECO:0000256" key="2">
    <source>
        <dbReference type="SAM" id="Phobius"/>
    </source>
</evidence>
<organism evidence="3 4">
    <name type="scientific">Seminavis robusta</name>
    <dbReference type="NCBI Taxonomy" id="568900"/>
    <lineage>
        <taxon>Eukaryota</taxon>
        <taxon>Sar</taxon>
        <taxon>Stramenopiles</taxon>
        <taxon>Ochrophyta</taxon>
        <taxon>Bacillariophyta</taxon>
        <taxon>Bacillariophyceae</taxon>
        <taxon>Bacillariophycidae</taxon>
        <taxon>Naviculales</taxon>
        <taxon>Naviculaceae</taxon>
        <taxon>Seminavis</taxon>
    </lineage>
</organism>
<keyword evidence="2" id="KW-0812">Transmembrane</keyword>
<comment type="caution">
    <text evidence="3">The sequence shown here is derived from an EMBL/GenBank/DDBJ whole genome shotgun (WGS) entry which is preliminary data.</text>
</comment>
<gene>
    <name evidence="3" type="ORF">SEMRO_208_G087090.1</name>
</gene>
<accession>A0A9N8H9J5</accession>
<evidence type="ECO:0000313" key="3">
    <source>
        <dbReference type="EMBL" id="CAB9504777.1"/>
    </source>
</evidence>
<dbReference type="Proteomes" id="UP001153069">
    <property type="component" value="Unassembled WGS sequence"/>
</dbReference>
<feature type="transmembrane region" description="Helical" evidence="2">
    <location>
        <begin position="42"/>
        <end position="62"/>
    </location>
</feature>